<feature type="domain" description="AMP-binding enzyme C-terminal" evidence="2">
    <location>
        <begin position="424"/>
        <end position="488"/>
    </location>
</feature>
<name>A0A7M1MGD6_CAMLA</name>
<dbReference type="InterPro" id="IPR025110">
    <property type="entry name" value="AMP-bd_C"/>
</dbReference>
<dbReference type="CDD" id="cd05930">
    <property type="entry name" value="A_NRPS"/>
    <property type="match status" value="1"/>
</dbReference>
<dbReference type="InterPro" id="IPR042099">
    <property type="entry name" value="ANL_N_sf"/>
</dbReference>
<evidence type="ECO:0000259" key="1">
    <source>
        <dbReference type="Pfam" id="PF00501"/>
    </source>
</evidence>
<evidence type="ECO:0000259" key="2">
    <source>
        <dbReference type="Pfam" id="PF13193"/>
    </source>
</evidence>
<dbReference type="Gene3D" id="3.30.300.30">
    <property type="match status" value="1"/>
</dbReference>
<dbReference type="InterPro" id="IPR000873">
    <property type="entry name" value="AMP-dep_synth/lig_dom"/>
</dbReference>
<dbReference type="PANTHER" id="PTHR45527">
    <property type="entry name" value="NONRIBOSOMAL PEPTIDE SYNTHETASE"/>
    <property type="match status" value="1"/>
</dbReference>
<dbReference type="InterPro" id="IPR010071">
    <property type="entry name" value="AA_adenyl_dom"/>
</dbReference>
<dbReference type="Proteomes" id="UP000594890">
    <property type="component" value="Chromosome"/>
</dbReference>
<organism evidence="3 4">
    <name type="scientific">Campylobacter lari</name>
    <dbReference type="NCBI Taxonomy" id="201"/>
    <lineage>
        <taxon>Bacteria</taxon>
        <taxon>Pseudomonadati</taxon>
        <taxon>Campylobacterota</taxon>
        <taxon>Epsilonproteobacteria</taxon>
        <taxon>Campylobacterales</taxon>
        <taxon>Campylobacteraceae</taxon>
        <taxon>Campylobacter</taxon>
    </lineage>
</organism>
<accession>A0A7M1MGD6</accession>
<dbReference type="SUPFAM" id="SSF56801">
    <property type="entry name" value="Acetyl-CoA synthetase-like"/>
    <property type="match status" value="1"/>
</dbReference>
<dbReference type="EMBL" id="CP063088">
    <property type="protein sequence ID" value="QOQ99463.1"/>
    <property type="molecule type" value="Genomic_DNA"/>
</dbReference>
<dbReference type="NCBIfam" id="TIGR01733">
    <property type="entry name" value="AA-adenyl-dom"/>
    <property type="match status" value="1"/>
</dbReference>
<dbReference type="GO" id="GO:0043041">
    <property type="term" value="P:amino acid activation for nonribosomal peptide biosynthetic process"/>
    <property type="evidence" value="ECO:0007669"/>
    <property type="project" value="TreeGrafter"/>
</dbReference>
<evidence type="ECO:0000313" key="4">
    <source>
        <dbReference type="Proteomes" id="UP000594890"/>
    </source>
</evidence>
<feature type="domain" description="AMP-dependent synthetase/ligase" evidence="1">
    <location>
        <begin position="9"/>
        <end position="365"/>
    </location>
</feature>
<dbReference type="Gene3D" id="3.40.50.12780">
    <property type="entry name" value="N-terminal domain of ligase-like"/>
    <property type="match status" value="1"/>
</dbReference>
<gene>
    <name evidence="3" type="ORF">HW242_07105</name>
</gene>
<dbReference type="PROSITE" id="PS00455">
    <property type="entry name" value="AMP_BINDING"/>
    <property type="match status" value="1"/>
</dbReference>
<dbReference type="Pfam" id="PF13193">
    <property type="entry name" value="AMP-binding_C"/>
    <property type="match status" value="1"/>
</dbReference>
<dbReference type="GO" id="GO:0031177">
    <property type="term" value="F:phosphopantetheine binding"/>
    <property type="evidence" value="ECO:0007669"/>
    <property type="project" value="TreeGrafter"/>
</dbReference>
<dbReference type="GO" id="GO:0005737">
    <property type="term" value="C:cytoplasm"/>
    <property type="evidence" value="ECO:0007669"/>
    <property type="project" value="TreeGrafter"/>
</dbReference>
<dbReference type="Pfam" id="PF00501">
    <property type="entry name" value="AMP-binding"/>
    <property type="match status" value="1"/>
</dbReference>
<dbReference type="GO" id="GO:0044550">
    <property type="term" value="P:secondary metabolite biosynthetic process"/>
    <property type="evidence" value="ECO:0007669"/>
    <property type="project" value="TreeGrafter"/>
</dbReference>
<sequence length="504" mass="58055">MITHINDFLQESVAKFRSKNAFVEFNGRNISYKEFDDLSKKIASKILSKLPTKSTQEPALIILPKGIDCLLSFFGVAKSGNFYTLLDEKSPKERVEKVIEVLKPKLLITSKKLNLDFNLDTIFTEDFESFDINENALEKALDNHIDTNLLYVFFTSGSTGTPKGVSISHKSVIDYTFWVCETFKLDHEDILANQAPFYFDNSILDIFSCVKMGATLHILPNHLFAFPNKILEYLEQKRITTIFWVPSVLIYFANTNALEAFTLRHLNKILFCGEIMPNKQLNIWRKYLPSALFANLYGPTEITDVCSFYIVNRQFSDDELLPIGKACKNTQLLVFDENLNLITPSQVGVKGELYVRGTCLSLGYYNDQEKTKQAFVQNPLHDNYLDLLYKTGDVVAYNEFGELLCYGRIDHQIKYMGHRIELGEIESIINSHENVRNCACIFKEEIICFYESKEELDFKNFLKDKLPTYMIPKKCVKIEQFTLNANGKIDRKNLNENISQDRIL</sequence>
<dbReference type="PANTHER" id="PTHR45527:SF1">
    <property type="entry name" value="FATTY ACID SYNTHASE"/>
    <property type="match status" value="1"/>
</dbReference>
<dbReference type="InterPro" id="IPR020845">
    <property type="entry name" value="AMP-binding_CS"/>
</dbReference>
<dbReference type="InterPro" id="IPR045851">
    <property type="entry name" value="AMP-bd_C_sf"/>
</dbReference>
<protein>
    <submittedName>
        <fullName evidence="3">Amino acid adenylation domain-containing protein</fullName>
    </submittedName>
</protein>
<dbReference type="AlphaFoldDB" id="A0A7M1MGD6"/>
<evidence type="ECO:0000313" key="3">
    <source>
        <dbReference type="EMBL" id="QOQ99463.1"/>
    </source>
</evidence>
<reference evidence="3 4" key="1">
    <citation type="submission" date="2020-10" db="EMBL/GenBank/DDBJ databases">
        <title>Campylobacter and Helicobacter PacBio genomes.</title>
        <authorList>
            <person name="Lane C."/>
        </authorList>
    </citation>
    <scope>NUCLEOTIDE SEQUENCE [LARGE SCALE GENOMIC DNA]</scope>
    <source>
        <strain evidence="3 4">2014D-0218</strain>
    </source>
</reference>
<proteinExistence type="predicted"/>